<dbReference type="InterPro" id="IPR035628">
    <property type="entry name" value="TcpC_C"/>
</dbReference>
<dbReference type="RefSeq" id="WP_188648967.1">
    <property type="nucleotide sequence ID" value="NZ_BMHQ01000016.1"/>
</dbReference>
<organism evidence="1 2">
    <name type="scientific">Marinithermofilum abyssi</name>
    <dbReference type="NCBI Taxonomy" id="1571185"/>
    <lineage>
        <taxon>Bacteria</taxon>
        <taxon>Bacillati</taxon>
        <taxon>Bacillota</taxon>
        <taxon>Bacilli</taxon>
        <taxon>Bacillales</taxon>
        <taxon>Thermoactinomycetaceae</taxon>
        <taxon>Marinithermofilum</taxon>
    </lineage>
</organism>
<reference evidence="1" key="1">
    <citation type="journal article" date="2014" name="Int. J. Syst. Evol. Microbiol.">
        <title>Complete genome sequence of Corynebacterium casei LMG S-19264T (=DSM 44701T), isolated from a smear-ripened cheese.</title>
        <authorList>
            <consortium name="US DOE Joint Genome Institute (JGI-PGF)"/>
            <person name="Walter F."/>
            <person name="Albersmeier A."/>
            <person name="Kalinowski J."/>
            <person name="Ruckert C."/>
        </authorList>
    </citation>
    <scope>NUCLEOTIDE SEQUENCE</scope>
    <source>
        <strain evidence="1">CGMCC 1.15179</strain>
    </source>
</reference>
<dbReference type="EMBL" id="BMHQ01000016">
    <property type="protein sequence ID" value="GGE28117.1"/>
    <property type="molecule type" value="Genomic_DNA"/>
</dbReference>
<dbReference type="Pfam" id="PF12642">
    <property type="entry name" value="TpcC"/>
    <property type="match status" value="1"/>
</dbReference>
<dbReference type="Gene3D" id="3.10.450.540">
    <property type="match status" value="2"/>
</dbReference>
<evidence type="ECO:0000313" key="1">
    <source>
        <dbReference type="EMBL" id="GGE28117.1"/>
    </source>
</evidence>
<dbReference type="Proteomes" id="UP000625210">
    <property type="component" value="Unassembled WGS sequence"/>
</dbReference>
<gene>
    <name evidence="1" type="ORF">GCM10011571_32770</name>
</gene>
<sequence>MGKPKPPEQPKPIQGMKTKRVLHWGLLALTPVSAAVVLGLSFTGNIGGGTQAQATPTEVKEENPAMQSKAQAFAIAFASEYLYATGDSADHQKRIAPYLADGMAGQAGMTLDDGKRSMYPGEIRYWESRPIGPNQAEIVLQVDLYFVEGKQPKERRIRYLAVPVEVKGPDRMAVIGTPHFVPVSVKADGIKKHTESLGNPKEEVDSNTTQAIQNFLKDFFQDYATGTKSDLAYKTATNKPIRGFEGEMQFKALDSVEVAPRDGGYTALARVVFMDPRSNAQLTYDYKVALIQDEGQWKVQALQYVN</sequence>
<dbReference type="AlphaFoldDB" id="A0A8J2VKE9"/>
<evidence type="ECO:0000313" key="2">
    <source>
        <dbReference type="Proteomes" id="UP000625210"/>
    </source>
</evidence>
<dbReference type="InterPro" id="IPR024735">
    <property type="entry name" value="TcpC"/>
</dbReference>
<proteinExistence type="predicted"/>
<reference evidence="1" key="2">
    <citation type="submission" date="2020-09" db="EMBL/GenBank/DDBJ databases">
        <authorList>
            <person name="Sun Q."/>
            <person name="Zhou Y."/>
        </authorList>
    </citation>
    <scope>NUCLEOTIDE SEQUENCE</scope>
    <source>
        <strain evidence="1">CGMCC 1.15179</strain>
    </source>
</reference>
<evidence type="ECO:0008006" key="3">
    <source>
        <dbReference type="Google" id="ProtNLM"/>
    </source>
</evidence>
<accession>A0A8J2VKE9</accession>
<dbReference type="CDD" id="cd16428">
    <property type="entry name" value="TcpC_C"/>
    <property type="match status" value="1"/>
</dbReference>
<comment type="caution">
    <text evidence="1">The sequence shown here is derived from an EMBL/GenBank/DDBJ whole genome shotgun (WGS) entry which is preliminary data.</text>
</comment>
<name>A0A8J2VKE9_9BACL</name>
<dbReference type="CDD" id="cd16386">
    <property type="entry name" value="TcpC_N"/>
    <property type="match status" value="1"/>
</dbReference>
<protein>
    <recommendedName>
        <fullName evidence="3">Conjugative transposon protein TcpC</fullName>
    </recommendedName>
</protein>
<keyword evidence="2" id="KW-1185">Reference proteome</keyword>